<dbReference type="GO" id="GO:0005975">
    <property type="term" value="P:carbohydrate metabolic process"/>
    <property type="evidence" value="ECO:0007669"/>
    <property type="project" value="InterPro"/>
</dbReference>
<evidence type="ECO:0000256" key="2">
    <source>
        <dbReference type="ARBA" id="ARBA00004834"/>
    </source>
</evidence>
<evidence type="ECO:0000256" key="10">
    <source>
        <dbReference type="SAM" id="SignalP"/>
    </source>
</evidence>
<keyword evidence="6 7" id="KW-0326">Glycosidase</keyword>
<feature type="site" description="Important for catalytic activity, responsible for pKa modulation of the active site Glu and correct orientation of both the proton donor and substrate" evidence="9">
    <location>
        <position position="146"/>
    </location>
</feature>
<feature type="active site" description="Proton acceptor" evidence="8">
    <location>
        <position position="32"/>
    </location>
</feature>
<sequence length="322" mass="35590">MLAFVLLLLLPLAVLGQFPPPRECTGDCFTHDPAVIKRISDGRYFRFSTLDLIGIWTAPALSGPWTRAGSVINGKSVIDLAGNDVLWAPDVSFIKGTYYCFYSVSVSGSQTSAIGYATSKSLDSGSWKDHGVVVTSTPRSPYNAIDANLVQGPGDGEFYLQWGSYWKNIYQSKVEIHGEDIFKQGNELQIAYKPDGIHKEEGPFIYRKDGFWYMFLSVGSCCTYNPRPPTDDLYRVVVCRSSGPSGPYVDRNGKPCTDGGGTVVLASHANIYAPGGQGVFYDNALGDVFYYHYLDLNIGVEYNQARFGWNVLRWDNGWPTLS</sequence>
<feature type="active site" description="Proton donor" evidence="8">
    <location>
        <position position="201"/>
    </location>
</feature>
<dbReference type="InterPro" id="IPR023296">
    <property type="entry name" value="Glyco_hydro_beta-prop_sf"/>
</dbReference>
<keyword evidence="10" id="KW-0732">Signal</keyword>
<feature type="signal peptide" evidence="10">
    <location>
        <begin position="1"/>
        <end position="16"/>
    </location>
</feature>
<evidence type="ECO:0000313" key="11">
    <source>
        <dbReference type="EMBL" id="KAK2611997.1"/>
    </source>
</evidence>
<dbReference type="CDD" id="cd18831">
    <property type="entry name" value="GH43_AnAbnA-like"/>
    <property type="match status" value="1"/>
</dbReference>
<dbReference type="PIRSF" id="PIRSF026534">
    <property type="entry name" value="Endo_alpha-L-arabinosidase"/>
    <property type="match status" value="1"/>
</dbReference>
<keyword evidence="5 7" id="KW-0378">Hydrolase</keyword>
<dbReference type="InterPro" id="IPR016840">
    <property type="entry name" value="Glyco_hydro_43_endo_a_Ara-ase"/>
</dbReference>
<comment type="pathway">
    <text evidence="2 7">Glycan metabolism; L-arabinan degradation.</text>
</comment>
<dbReference type="AlphaFoldDB" id="A0AAJ0FWZ6"/>
<dbReference type="InterPro" id="IPR050727">
    <property type="entry name" value="GH43_arabinanases"/>
</dbReference>
<organism evidence="11 12">
    <name type="scientific">Conoideocrella luteorostrata</name>
    <dbReference type="NCBI Taxonomy" id="1105319"/>
    <lineage>
        <taxon>Eukaryota</taxon>
        <taxon>Fungi</taxon>
        <taxon>Dikarya</taxon>
        <taxon>Ascomycota</taxon>
        <taxon>Pezizomycotina</taxon>
        <taxon>Sordariomycetes</taxon>
        <taxon>Hypocreomycetidae</taxon>
        <taxon>Hypocreales</taxon>
        <taxon>Clavicipitaceae</taxon>
        <taxon>Conoideocrella</taxon>
    </lineage>
</organism>
<comment type="catalytic activity">
    <reaction evidence="1 7">
        <text>Endohydrolysis of (1-&gt;5)-alpha-arabinofuranosidic linkages in (1-&gt;5)-arabinans.</text>
        <dbReference type="EC" id="3.2.1.99"/>
    </reaction>
</comment>
<evidence type="ECO:0000256" key="8">
    <source>
        <dbReference type="PIRSR" id="PIRSR606710-1"/>
    </source>
</evidence>
<evidence type="ECO:0000256" key="3">
    <source>
        <dbReference type="ARBA" id="ARBA00009865"/>
    </source>
</evidence>
<feature type="chain" id="PRO_5042495072" description="Arabinan endo-1,5-alpha-L-arabinosidase" evidence="10">
    <location>
        <begin position="17"/>
        <end position="322"/>
    </location>
</feature>
<dbReference type="EC" id="3.2.1.99" evidence="4 7"/>
<evidence type="ECO:0000256" key="6">
    <source>
        <dbReference type="ARBA" id="ARBA00023295"/>
    </source>
</evidence>
<dbReference type="Pfam" id="PF04616">
    <property type="entry name" value="Glyco_hydro_43"/>
    <property type="match status" value="1"/>
</dbReference>
<keyword evidence="12" id="KW-1185">Reference proteome</keyword>
<gene>
    <name evidence="11" type="ORF">QQS21_001962</name>
</gene>
<dbReference type="PANTHER" id="PTHR43301:SF3">
    <property type="entry name" value="ARABINAN ENDO-1,5-ALPHA-L-ARABINOSIDASE A-RELATED"/>
    <property type="match status" value="1"/>
</dbReference>
<dbReference type="Proteomes" id="UP001251528">
    <property type="component" value="Unassembled WGS sequence"/>
</dbReference>
<protein>
    <recommendedName>
        <fullName evidence="4 7">Arabinan endo-1,5-alpha-L-arabinosidase</fullName>
        <ecNumber evidence="4 7">3.2.1.99</ecNumber>
    </recommendedName>
</protein>
<evidence type="ECO:0000256" key="9">
    <source>
        <dbReference type="PIRSR" id="PIRSR606710-2"/>
    </source>
</evidence>
<proteinExistence type="inferred from homology"/>
<reference evidence="11" key="1">
    <citation type="submission" date="2023-06" db="EMBL/GenBank/DDBJ databases">
        <title>Conoideocrella luteorostrata (Hypocreales: Clavicipitaceae), a potential biocontrol fungus for elongate hemlock scale in United States Christmas tree production areas.</title>
        <authorList>
            <person name="Barrett H."/>
            <person name="Lovett B."/>
            <person name="Macias A.M."/>
            <person name="Stajich J.E."/>
            <person name="Kasson M.T."/>
        </authorList>
    </citation>
    <scope>NUCLEOTIDE SEQUENCE</scope>
    <source>
        <strain evidence="11">ARSEF 14590</strain>
    </source>
</reference>
<dbReference type="SUPFAM" id="SSF75005">
    <property type="entry name" value="Arabinanase/levansucrase/invertase"/>
    <property type="match status" value="1"/>
</dbReference>
<dbReference type="InterPro" id="IPR006710">
    <property type="entry name" value="Glyco_hydro_43"/>
</dbReference>
<dbReference type="EMBL" id="JASWJB010000022">
    <property type="protein sequence ID" value="KAK2611997.1"/>
    <property type="molecule type" value="Genomic_DNA"/>
</dbReference>
<evidence type="ECO:0000256" key="5">
    <source>
        <dbReference type="ARBA" id="ARBA00022801"/>
    </source>
</evidence>
<evidence type="ECO:0000256" key="1">
    <source>
        <dbReference type="ARBA" id="ARBA00000375"/>
    </source>
</evidence>
<evidence type="ECO:0000256" key="4">
    <source>
        <dbReference type="ARBA" id="ARBA00012586"/>
    </source>
</evidence>
<evidence type="ECO:0000256" key="7">
    <source>
        <dbReference type="PIRNR" id="PIRNR026534"/>
    </source>
</evidence>
<dbReference type="GO" id="GO:0046558">
    <property type="term" value="F:arabinan endo-1,5-alpha-L-arabinosidase activity"/>
    <property type="evidence" value="ECO:0007669"/>
    <property type="project" value="UniProtKB-EC"/>
</dbReference>
<comment type="similarity">
    <text evidence="3 7">Belongs to the glycosyl hydrolase 43 family.</text>
</comment>
<dbReference type="Gene3D" id="2.115.10.20">
    <property type="entry name" value="Glycosyl hydrolase domain, family 43"/>
    <property type="match status" value="1"/>
</dbReference>
<evidence type="ECO:0000313" key="12">
    <source>
        <dbReference type="Proteomes" id="UP001251528"/>
    </source>
</evidence>
<dbReference type="PANTHER" id="PTHR43301">
    <property type="entry name" value="ARABINAN ENDO-1,5-ALPHA-L-ARABINOSIDASE"/>
    <property type="match status" value="1"/>
</dbReference>
<comment type="caution">
    <text evidence="11">The sequence shown here is derived from an EMBL/GenBank/DDBJ whole genome shotgun (WGS) entry which is preliminary data.</text>
</comment>
<name>A0AAJ0FWZ6_9HYPO</name>
<accession>A0AAJ0FWZ6</accession>